<dbReference type="EMBL" id="CP012603">
    <property type="protein sequence ID" value="ALE39090.1"/>
    <property type="molecule type" value="Genomic_DNA"/>
</dbReference>
<gene>
    <name evidence="1" type="ORF">G436_1902</name>
</gene>
<accession>A0A0M5L807</accession>
<organism evidence="1">
    <name type="scientific">Leptospira interrogans serovar Hardjo str. Norma</name>
    <dbReference type="NCBI Taxonomy" id="1279460"/>
    <lineage>
        <taxon>Bacteria</taxon>
        <taxon>Pseudomonadati</taxon>
        <taxon>Spirochaetota</taxon>
        <taxon>Spirochaetia</taxon>
        <taxon>Leptospirales</taxon>
        <taxon>Leptospiraceae</taxon>
        <taxon>Leptospira</taxon>
    </lineage>
</organism>
<dbReference type="PATRIC" id="fig|1279460.3.peg.1911"/>
<evidence type="ECO:0000313" key="1">
    <source>
        <dbReference type="EMBL" id="ALE39090.1"/>
    </source>
</evidence>
<evidence type="ECO:0000313" key="2">
    <source>
        <dbReference type="Proteomes" id="UP000056502"/>
    </source>
</evidence>
<dbReference type="AlphaFoldDB" id="A0A0M5L807"/>
<name>A0A0M5L807_LEPIR</name>
<proteinExistence type="predicted"/>
<reference evidence="1 2" key="1">
    <citation type="journal article" date="2015" name="Genome Announc.">
        <title>Whole-Genome Sequence of Leptospira interrogans Serovar Hardjo Subtype Hardjoprajitno Strain Norma, Isolated from Cattle in a Leptospirosis Outbreak in Brazil.</title>
        <authorList>
            <person name="Cosate M.R."/>
            <person name="Soares S.C."/>
            <person name="Mendes T.A."/>
            <person name="Raittz R.T."/>
            <person name="Moreira E.C."/>
            <person name="Leite R."/>
            <person name="Fernandes G.R."/>
            <person name="Haddad J.P."/>
            <person name="Ortega J.M."/>
        </authorList>
    </citation>
    <scope>NUCLEOTIDE SEQUENCE [LARGE SCALE GENOMIC DNA]</scope>
    <source>
        <strain evidence="1 2">Norma</strain>
    </source>
</reference>
<dbReference type="Proteomes" id="UP000056502">
    <property type="component" value="Chromosome I"/>
</dbReference>
<sequence length="47" mass="5322">MGVPTVSKFIRKIPICKSSHKFQSLSAKSQFVRVPTSFKVYPQNPNL</sequence>
<protein>
    <submittedName>
        <fullName evidence="1">Uncharacterized protein</fullName>
    </submittedName>
</protein>